<feature type="region of interest" description="Disordered" evidence="1">
    <location>
        <begin position="120"/>
        <end position="147"/>
    </location>
</feature>
<keyword evidence="3" id="KW-1185">Reference proteome</keyword>
<reference evidence="2" key="1">
    <citation type="submission" date="2023-06" db="EMBL/GenBank/DDBJ databases">
        <title>Genome-scale phylogeny and comparative genomics of the fungal order Sordariales.</title>
        <authorList>
            <consortium name="Lawrence Berkeley National Laboratory"/>
            <person name="Hensen N."/>
            <person name="Bonometti L."/>
            <person name="Westerberg I."/>
            <person name="Brannstrom I.O."/>
            <person name="Guillou S."/>
            <person name="Cros-Aarteil S."/>
            <person name="Calhoun S."/>
            <person name="Haridas S."/>
            <person name="Kuo A."/>
            <person name="Mondo S."/>
            <person name="Pangilinan J."/>
            <person name="Riley R."/>
            <person name="LaButti K."/>
            <person name="Andreopoulos B."/>
            <person name="Lipzen A."/>
            <person name="Chen C."/>
            <person name="Yanf M."/>
            <person name="Daum C."/>
            <person name="Ng V."/>
            <person name="Clum A."/>
            <person name="Steindorff A."/>
            <person name="Ohm R."/>
            <person name="Martin F."/>
            <person name="Silar P."/>
            <person name="Natvig D."/>
            <person name="Lalanne C."/>
            <person name="Gautier V."/>
            <person name="Ament-velasquez S.L."/>
            <person name="Kruys A."/>
            <person name="Hutchinson M.I."/>
            <person name="Powell A.J."/>
            <person name="Barry K."/>
            <person name="Miller A.N."/>
            <person name="Grigoriev I.V."/>
            <person name="Debuchy R."/>
            <person name="Gladieux P."/>
            <person name="Thoren M.H."/>
            <person name="Johannesson H."/>
        </authorList>
    </citation>
    <scope>NUCLEOTIDE SEQUENCE</scope>
    <source>
        <strain evidence="2">SMH3391-2</strain>
    </source>
</reference>
<feature type="region of interest" description="Disordered" evidence="1">
    <location>
        <begin position="1"/>
        <end position="27"/>
    </location>
</feature>
<organism evidence="2 3">
    <name type="scientific">Bombardia bombarda</name>
    <dbReference type="NCBI Taxonomy" id="252184"/>
    <lineage>
        <taxon>Eukaryota</taxon>
        <taxon>Fungi</taxon>
        <taxon>Dikarya</taxon>
        <taxon>Ascomycota</taxon>
        <taxon>Pezizomycotina</taxon>
        <taxon>Sordariomycetes</taxon>
        <taxon>Sordariomycetidae</taxon>
        <taxon>Sordariales</taxon>
        <taxon>Lasiosphaeriaceae</taxon>
        <taxon>Bombardia</taxon>
    </lineage>
</organism>
<name>A0AA40C8V2_9PEZI</name>
<proteinExistence type="predicted"/>
<feature type="compositionally biased region" description="Polar residues" evidence="1">
    <location>
        <begin position="121"/>
        <end position="147"/>
    </location>
</feature>
<evidence type="ECO:0000313" key="3">
    <source>
        <dbReference type="Proteomes" id="UP001174934"/>
    </source>
</evidence>
<protein>
    <submittedName>
        <fullName evidence="2">Uncharacterized protein</fullName>
    </submittedName>
</protein>
<dbReference type="EMBL" id="JAULSR010000002">
    <property type="protein sequence ID" value="KAK0629285.1"/>
    <property type="molecule type" value="Genomic_DNA"/>
</dbReference>
<dbReference type="AlphaFoldDB" id="A0AA40C8V2"/>
<feature type="compositionally biased region" description="Low complexity" evidence="1">
    <location>
        <begin position="160"/>
        <end position="172"/>
    </location>
</feature>
<dbReference type="Proteomes" id="UP001174934">
    <property type="component" value="Unassembled WGS sequence"/>
</dbReference>
<feature type="region of interest" description="Disordered" evidence="1">
    <location>
        <begin position="159"/>
        <end position="201"/>
    </location>
</feature>
<gene>
    <name evidence="2" type="ORF">B0T17DRAFT_182337</name>
</gene>
<comment type="caution">
    <text evidence="2">The sequence shown here is derived from an EMBL/GenBank/DDBJ whole genome shotgun (WGS) entry which is preliminary data.</text>
</comment>
<evidence type="ECO:0000256" key="1">
    <source>
        <dbReference type="SAM" id="MobiDB-lite"/>
    </source>
</evidence>
<accession>A0AA40C8V2</accession>
<evidence type="ECO:0000313" key="2">
    <source>
        <dbReference type="EMBL" id="KAK0629285.1"/>
    </source>
</evidence>
<sequence>MSSDNNHPAHHLGSRLNPVDLTQESFPGAQSSYSNILPPLLTFLSDRHKDEGGFVQSQPSSPWPLLSPGLSKPACSFSNRNLPVHWDLFTKLPNTLEPPVQMEPKHGLLKVVIPHGRESSTRSPVQLSEHTPHNMITNPLSPGATSKTRVPITNPDIRQSVTSFATPSTFSSSKEEAPTIPQDHSGHESNSGSLNNERRDPELSSWQYIPEADGSRFEQHQNPFDSSQLSLSNEVRLAQPEVATNLSMHMHMHMDTHFPCRLCPGPVYFLRGRLLTQHYCQMHPDSEETKQYDKLPSKCDQCYRDF</sequence>